<evidence type="ECO:0000256" key="2">
    <source>
        <dbReference type="ARBA" id="ARBA00022490"/>
    </source>
</evidence>
<proteinExistence type="predicted"/>
<evidence type="ECO:0000313" key="5">
    <source>
        <dbReference type="EMBL" id="BAU57999.1"/>
    </source>
</evidence>
<dbReference type="InterPro" id="IPR002347">
    <property type="entry name" value="SDR_fam"/>
</dbReference>
<evidence type="ECO:0000256" key="1">
    <source>
        <dbReference type="ARBA" id="ARBA00004496"/>
    </source>
</evidence>
<evidence type="ECO:0000256" key="4">
    <source>
        <dbReference type="ARBA" id="ARBA00023002"/>
    </source>
</evidence>
<protein>
    <submittedName>
        <fullName evidence="5">D-beta-hydroxybutyrate dehydrogenase</fullName>
    </submittedName>
</protein>
<accession>A0A0X8XCF0</accession>
<dbReference type="GO" id="GO:0004757">
    <property type="term" value="F:sepiapterin reductase (NADP+) activity"/>
    <property type="evidence" value="ECO:0007669"/>
    <property type="project" value="TreeGrafter"/>
</dbReference>
<keyword evidence="4" id="KW-0560">Oxidoreductase</keyword>
<keyword evidence="6" id="KW-1185">Reference proteome</keyword>
<keyword evidence="2" id="KW-0963">Cytoplasm</keyword>
<dbReference type="KEGG" id="hhk:HH1059_12910"/>
<evidence type="ECO:0000313" key="6">
    <source>
        <dbReference type="Proteomes" id="UP000218890"/>
    </source>
</evidence>
<organism evidence="5 6">
    <name type="scientific">Halorhodospira halochloris</name>
    <name type="common">Ectothiorhodospira halochloris</name>
    <dbReference type="NCBI Taxonomy" id="1052"/>
    <lineage>
        <taxon>Bacteria</taxon>
        <taxon>Pseudomonadati</taxon>
        <taxon>Pseudomonadota</taxon>
        <taxon>Gammaproteobacteria</taxon>
        <taxon>Chromatiales</taxon>
        <taxon>Ectothiorhodospiraceae</taxon>
        <taxon>Halorhodospira</taxon>
    </lineage>
</organism>
<dbReference type="InterPro" id="IPR051721">
    <property type="entry name" value="Biopterin_syn/organic_redct"/>
</dbReference>
<dbReference type="InterPro" id="IPR036291">
    <property type="entry name" value="NAD(P)-bd_dom_sf"/>
</dbReference>
<dbReference type="GO" id="GO:0005737">
    <property type="term" value="C:cytoplasm"/>
    <property type="evidence" value="ECO:0007669"/>
    <property type="project" value="UniProtKB-SubCell"/>
</dbReference>
<dbReference type="RefSeq" id="WP_096409366.1">
    <property type="nucleotide sequence ID" value="NZ_AP017372.2"/>
</dbReference>
<dbReference type="OrthoDB" id="9794387at2"/>
<dbReference type="EMBL" id="AP017372">
    <property type="protein sequence ID" value="BAU57999.1"/>
    <property type="molecule type" value="Genomic_DNA"/>
</dbReference>
<sequence>MKWQDDELAVVTGGGTGLGRALAHGLAKQGANVLIVGRREEPLKQTASFAPENISYQAADLASEDGRDKVANAIPQDKRVRSLIHNAGMLEPIGPLAEVELEQWRKAIAINVEAPLFLTKTMLAKMQQGGRVMHVSSGAAHKAMVGWGTYCTGKAALFMLYEVLKEELWDQRVLVGSVRPGVVDTPMQELIRQQTPERFPAVNRFVKLKENNQLYKPEEAADFILWALLETADKQFVEQEWNIGDEEHAKRWQETRSGNLR</sequence>
<dbReference type="PRINTS" id="PR00081">
    <property type="entry name" value="GDHRDH"/>
</dbReference>
<dbReference type="PANTHER" id="PTHR44085">
    <property type="entry name" value="SEPIAPTERIN REDUCTASE"/>
    <property type="match status" value="1"/>
</dbReference>
<dbReference type="AlphaFoldDB" id="A0A0X8XCF0"/>
<dbReference type="SUPFAM" id="SSF51735">
    <property type="entry name" value="NAD(P)-binding Rossmann-fold domains"/>
    <property type="match status" value="1"/>
</dbReference>
<name>A0A0X8XCF0_HALHR</name>
<dbReference type="Pfam" id="PF00106">
    <property type="entry name" value="adh_short"/>
    <property type="match status" value="1"/>
</dbReference>
<comment type="subcellular location">
    <subcellularLocation>
        <location evidence="1">Cytoplasm</location>
    </subcellularLocation>
</comment>
<dbReference type="Proteomes" id="UP000218890">
    <property type="component" value="Chromosome"/>
</dbReference>
<gene>
    <name evidence="5" type="ORF">HH1059_12910</name>
</gene>
<dbReference type="Gene3D" id="3.40.50.720">
    <property type="entry name" value="NAD(P)-binding Rossmann-like Domain"/>
    <property type="match status" value="1"/>
</dbReference>
<dbReference type="PANTHER" id="PTHR44085:SF2">
    <property type="entry name" value="SEPIAPTERIN REDUCTASE"/>
    <property type="match status" value="1"/>
</dbReference>
<dbReference type="GO" id="GO:0006729">
    <property type="term" value="P:tetrahydrobiopterin biosynthetic process"/>
    <property type="evidence" value="ECO:0007669"/>
    <property type="project" value="TreeGrafter"/>
</dbReference>
<reference evidence="5" key="1">
    <citation type="submission" date="2016-02" db="EMBL/GenBank/DDBJ databases">
        <title>Halorhodospira halochloris DSM-1059 complete genome, version 2.</title>
        <authorList>
            <person name="Tsukatani Y."/>
        </authorList>
    </citation>
    <scope>NUCLEOTIDE SEQUENCE</scope>
    <source>
        <strain evidence="5">DSM 1059</strain>
    </source>
</reference>
<keyword evidence="3" id="KW-0521">NADP</keyword>
<evidence type="ECO:0000256" key="3">
    <source>
        <dbReference type="ARBA" id="ARBA00022857"/>
    </source>
</evidence>